<keyword evidence="3" id="KW-1185">Reference proteome</keyword>
<evidence type="ECO:0000313" key="3">
    <source>
        <dbReference type="Proteomes" id="UP000019141"/>
    </source>
</evidence>
<dbReference type="SUPFAM" id="SSF51679">
    <property type="entry name" value="Bacterial luciferase-like"/>
    <property type="match status" value="1"/>
</dbReference>
<dbReference type="CDD" id="cd01097">
    <property type="entry name" value="Tetrahydromethanopterin_reductase"/>
    <property type="match status" value="1"/>
</dbReference>
<organism evidence="2 3">
    <name type="scientific">Entotheonella factor</name>
    <dbReference type="NCBI Taxonomy" id="1429438"/>
    <lineage>
        <taxon>Bacteria</taxon>
        <taxon>Pseudomonadati</taxon>
        <taxon>Nitrospinota/Tectimicrobiota group</taxon>
        <taxon>Candidatus Tectimicrobiota</taxon>
        <taxon>Candidatus Entotheonellia</taxon>
        <taxon>Candidatus Entotheonellales</taxon>
        <taxon>Candidatus Entotheonellaceae</taxon>
        <taxon>Candidatus Entotheonella</taxon>
    </lineage>
</organism>
<dbReference type="InterPro" id="IPR011251">
    <property type="entry name" value="Luciferase-like_dom"/>
</dbReference>
<reference evidence="2 3" key="1">
    <citation type="journal article" date="2014" name="Nature">
        <title>An environmental bacterial taxon with a large and distinct metabolic repertoire.</title>
        <authorList>
            <person name="Wilson M.C."/>
            <person name="Mori T."/>
            <person name="Ruckert C."/>
            <person name="Uria A.R."/>
            <person name="Helf M.J."/>
            <person name="Takada K."/>
            <person name="Gernert C."/>
            <person name="Steffens U.A."/>
            <person name="Heycke N."/>
            <person name="Schmitt S."/>
            <person name="Rinke C."/>
            <person name="Helfrich E.J."/>
            <person name="Brachmann A.O."/>
            <person name="Gurgui C."/>
            <person name="Wakimoto T."/>
            <person name="Kracht M."/>
            <person name="Crusemann M."/>
            <person name="Hentschel U."/>
            <person name="Abe I."/>
            <person name="Matsunaga S."/>
            <person name="Kalinowski J."/>
            <person name="Takeyama H."/>
            <person name="Piel J."/>
        </authorList>
    </citation>
    <scope>NUCLEOTIDE SEQUENCE [LARGE SCALE GENOMIC DNA]</scope>
    <source>
        <strain evidence="3">TSY1</strain>
    </source>
</reference>
<dbReference type="EMBL" id="AZHW01000465">
    <property type="protein sequence ID" value="ETW99281.1"/>
    <property type="molecule type" value="Genomic_DNA"/>
</dbReference>
<proteinExistence type="predicted"/>
<dbReference type="NCBIfam" id="TIGR03617">
    <property type="entry name" value="F420_MSMEG_2256"/>
    <property type="match status" value="1"/>
</dbReference>
<dbReference type="AlphaFoldDB" id="W4LPG1"/>
<dbReference type="PATRIC" id="fig|1429438.4.peg.3077"/>
<name>W4LPG1_ENTF1</name>
<dbReference type="InterPro" id="IPR050564">
    <property type="entry name" value="F420-G6PD/mer"/>
</dbReference>
<dbReference type="HOGENOM" id="CLU_027853_5_1_7"/>
<dbReference type="GO" id="GO:0016705">
    <property type="term" value="F:oxidoreductase activity, acting on paired donors, with incorporation or reduction of molecular oxygen"/>
    <property type="evidence" value="ECO:0007669"/>
    <property type="project" value="InterPro"/>
</dbReference>
<dbReference type="InterPro" id="IPR019919">
    <property type="entry name" value="Lucif-like_OxRdtase_MSMEG_2256"/>
</dbReference>
<feature type="domain" description="Luciferase-like" evidence="1">
    <location>
        <begin position="14"/>
        <end position="315"/>
    </location>
</feature>
<dbReference type="PANTHER" id="PTHR43244:SF2">
    <property type="entry name" value="CONSERVED HYPOTHETICAL ALANINE AND PROLINE-RICH PROTEIN"/>
    <property type="match status" value="1"/>
</dbReference>
<evidence type="ECO:0000313" key="2">
    <source>
        <dbReference type="EMBL" id="ETW99281.1"/>
    </source>
</evidence>
<sequence>MLHLDTGLGTHFGELGAVPQLAKEAEATGFGAIWAPETKHDPFLPLTLVAEHTSRICFGTAVAIAFPRSPMAFANIGWDLAKFSGGRFILGLGTQVKGHNVRRFSVPWVPPGPRLRDMILAIRAIWDSWQNGTRLNFHSEHYSHTLMTPFFNPGPIEHPDVPIYIGGVNPYMCRMAGEVADGLLMHSLNSVTYIRDVVLPALEQGLQKSGRQRSDFTLRGTVFPVLGETDEEFELARTAVRQRIAFYASTRTYKAVLDASGWGDLTDHLHGMASQGEWEAMGREITDEMLDAFCVTSTPDELGAKLRERFDGLVDRLFLNLTYEPAAKKIDWERLVRELAA</sequence>
<dbReference type="PANTHER" id="PTHR43244">
    <property type="match status" value="1"/>
</dbReference>
<dbReference type="InterPro" id="IPR036661">
    <property type="entry name" value="Luciferase-like_sf"/>
</dbReference>
<accession>W4LPG1</accession>
<dbReference type="Pfam" id="PF00296">
    <property type="entry name" value="Bac_luciferase"/>
    <property type="match status" value="1"/>
</dbReference>
<dbReference type="Proteomes" id="UP000019141">
    <property type="component" value="Unassembled WGS sequence"/>
</dbReference>
<dbReference type="Gene3D" id="3.20.20.30">
    <property type="entry name" value="Luciferase-like domain"/>
    <property type="match status" value="1"/>
</dbReference>
<evidence type="ECO:0000259" key="1">
    <source>
        <dbReference type="Pfam" id="PF00296"/>
    </source>
</evidence>
<comment type="caution">
    <text evidence="2">The sequence shown here is derived from an EMBL/GenBank/DDBJ whole genome shotgun (WGS) entry which is preliminary data.</text>
</comment>
<gene>
    <name evidence="2" type="ORF">ETSY1_15565</name>
</gene>
<protein>
    <recommendedName>
        <fullName evidence="1">Luciferase-like domain-containing protein</fullName>
    </recommendedName>
</protein>